<evidence type="ECO:0000313" key="10">
    <source>
        <dbReference type="Proteomes" id="UP000321367"/>
    </source>
</evidence>
<name>A0A5C6ZWS4_9FLAO</name>
<feature type="domain" description="PAS" evidence="7">
    <location>
        <begin position="395"/>
        <end position="437"/>
    </location>
</feature>
<dbReference type="Pfam" id="PF00512">
    <property type="entry name" value="HisKA"/>
    <property type="match status" value="1"/>
</dbReference>
<evidence type="ECO:0000256" key="1">
    <source>
        <dbReference type="ARBA" id="ARBA00000085"/>
    </source>
</evidence>
<feature type="domain" description="PAS" evidence="7">
    <location>
        <begin position="146"/>
        <end position="216"/>
    </location>
</feature>
<dbReference type="PROSITE" id="PS50109">
    <property type="entry name" value="HIS_KIN"/>
    <property type="match status" value="1"/>
</dbReference>
<dbReference type="InterPro" id="IPR004358">
    <property type="entry name" value="Sig_transdc_His_kin-like_C"/>
</dbReference>
<dbReference type="PRINTS" id="PR00344">
    <property type="entry name" value="BCTRLSENSOR"/>
</dbReference>
<dbReference type="InterPro" id="IPR052162">
    <property type="entry name" value="Sensor_kinase/Photoreceptor"/>
</dbReference>
<dbReference type="InterPro" id="IPR013655">
    <property type="entry name" value="PAS_fold_3"/>
</dbReference>
<evidence type="ECO:0000259" key="8">
    <source>
        <dbReference type="PROSITE" id="PS50113"/>
    </source>
</evidence>
<dbReference type="SUPFAM" id="SSF47384">
    <property type="entry name" value="Homodimeric domain of signal transducing histidine kinase"/>
    <property type="match status" value="1"/>
</dbReference>
<feature type="domain" description="Histidine kinase" evidence="6">
    <location>
        <begin position="542"/>
        <end position="756"/>
    </location>
</feature>
<feature type="domain" description="PAC" evidence="8">
    <location>
        <begin position="466"/>
        <end position="517"/>
    </location>
</feature>
<gene>
    <name evidence="9" type="ORF">ES724_00005</name>
</gene>
<dbReference type="GO" id="GO:0000155">
    <property type="term" value="F:phosphorelay sensor kinase activity"/>
    <property type="evidence" value="ECO:0007669"/>
    <property type="project" value="InterPro"/>
</dbReference>
<dbReference type="EC" id="2.7.13.3" evidence="2"/>
<dbReference type="InterPro" id="IPR036890">
    <property type="entry name" value="HATPase_C_sf"/>
</dbReference>
<dbReference type="EMBL" id="VORY01000001">
    <property type="protein sequence ID" value="TXD95453.1"/>
    <property type="molecule type" value="Genomic_DNA"/>
</dbReference>
<dbReference type="Gene3D" id="1.10.287.130">
    <property type="match status" value="1"/>
</dbReference>
<dbReference type="SUPFAM" id="SSF55874">
    <property type="entry name" value="ATPase domain of HSP90 chaperone/DNA topoisomerase II/histidine kinase"/>
    <property type="match status" value="1"/>
</dbReference>
<keyword evidence="10" id="KW-1185">Reference proteome</keyword>
<dbReference type="Pfam" id="PF08447">
    <property type="entry name" value="PAS_3"/>
    <property type="match status" value="1"/>
</dbReference>
<organism evidence="9 10">
    <name type="scientific">Gillisia hiemivivida</name>
    <dbReference type="NCBI Taxonomy" id="291190"/>
    <lineage>
        <taxon>Bacteria</taxon>
        <taxon>Pseudomonadati</taxon>
        <taxon>Bacteroidota</taxon>
        <taxon>Flavobacteriia</taxon>
        <taxon>Flavobacteriales</taxon>
        <taxon>Flavobacteriaceae</taxon>
        <taxon>Gillisia</taxon>
    </lineage>
</organism>
<dbReference type="InterPro" id="IPR005467">
    <property type="entry name" value="His_kinase_dom"/>
</dbReference>
<dbReference type="InterPro" id="IPR013656">
    <property type="entry name" value="PAS_4"/>
</dbReference>
<evidence type="ECO:0000313" key="9">
    <source>
        <dbReference type="EMBL" id="TXD95453.1"/>
    </source>
</evidence>
<protein>
    <recommendedName>
        <fullName evidence="2">histidine kinase</fullName>
        <ecNumber evidence="2">2.7.13.3</ecNumber>
    </recommendedName>
</protein>
<dbReference type="PROSITE" id="PS50113">
    <property type="entry name" value="PAC"/>
    <property type="match status" value="2"/>
</dbReference>
<evidence type="ECO:0000256" key="4">
    <source>
        <dbReference type="ARBA" id="ARBA00022679"/>
    </source>
</evidence>
<dbReference type="SMART" id="SM00091">
    <property type="entry name" value="PAS"/>
    <property type="match status" value="4"/>
</dbReference>
<dbReference type="CDD" id="cd00130">
    <property type="entry name" value="PAS"/>
    <property type="match status" value="3"/>
</dbReference>
<accession>A0A5C6ZWS4</accession>
<dbReference type="InterPro" id="IPR003661">
    <property type="entry name" value="HisK_dim/P_dom"/>
</dbReference>
<dbReference type="AlphaFoldDB" id="A0A5C6ZWS4"/>
<comment type="catalytic activity">
    <reaction evidence="1">
        <text>ATP + protein L-histidine = ADP + protein N-phospho-L-histidine.</text>
        <dbReference type="EC" id="2.7.13.3"/>
    </reaction>
</comment>
<dbReference type="SMART" id="SM00388">
    <property type="entry name" value="HisKA"/>
    <property type="match status" value="1"/>
</dbReference>
<dbReference type="SMART" id="SM00387">
    <property type="entry name" value="HATPase_c"/>
    <property type="match status" value="1"/>
</dbReference>
<dbReference type="InterPro" id="IPR036097">
    <property type="entry name" value="HisK_dim/P_sf"/>
</dbReference>
<reference evidence="9 10" key="1">
    <citation type="submission" date="2019-08" db="EMBL/GenBank/DDBJ databases">
        <title>Genome sequence of Gillisia hiemivivida IC154 (type strain).</title>
        <authorList>
            <person name="Bowman J.P."/>
        </authorList>
    </citation>
    <scope>NUCLEOTIDE SEQUENCE [LARGE SCALE GENOMIC DNA]</scope>
    <source>
        <strain evidence="9 10">IC154</strain>
    </source>
</reference>
<keyword evidence="3" id="KW-0597">Phosphoprotein</keyword>
<dbReference type="NCBIfam" id="TIGR00229">
    <property type="entry name" value="sensory_box"/>
    <property type="match status" value="3"/>
</dbReference>
<dbReference type="InterPro" id="IPR000014">
    <property type="entry name" value="PAS"/>
</dbReference>
<dbReference type="SUPFAM" id="SSF55785">
    <property type="entry name" value="PYP-like sensor domain (PAS domain)"/>
    <property type="match status" value="3"/>
</dbReference>
<dbReference type="Pfam" id="PF13426">
    <property type="entry name" value="PAS_9"/>
    <property type="match status" value="2"/>
</dbReference>
<evidence type="ECO:0000256" key="5">
    <source>
        <dbReference type="ARBA" id="ARBA00022777"/>
    </source>
</evidence>
<proteinExistence type="predicted"/>
<dbReference type="PANTHER" id="PTHR43304:SF1">
    <property type="entry name" value="PAC DOMAIN-CONTAINING PROTEIN"/>
    <property type="match status" value="1"/>
</dbReference>
<keyword evidence="4" id="KW-0808">Transferase</keyword>
<dbReference type="Gene3D" id="3.30.450.20">
    <property type="entry name" value="PAS domain"/>
    <property type="match status" value="4"/>
</dbReference>
<dbReference type="CDD" id="cd00082">
    <property type="entry name" value="HisKA"/>
    <property type="match status" value="1"/>
</dbReference>
<dbReference type="SMART" id="SM00086">
    <property type="entry name" value="PAC"/>
    <property type="match status" value="3"/>
</dbReference>
<dbReference type="Pfam" id="PF08448">
    <property type="entry name" value="PAS_4"/>
    <property type="match status" value="1"/>
</dbReference>
<feature type="domain" description="PAS" evidence="7">
    <location>
        <begin position="270"/>
        <end position="345"/>
    </location>
</feature>
<dbReference type="InterPro" id="IPR000700">
    <property type="entry name" value="PAS-assoc_C"/>
</dbReference>
<dbReference type="Gene3D" id="3.30.565.10">
    <property type="entry name" value="Histidine kinase-like ATPase, C-terminal domain"/>
    <property type="match status" value="1"/>
</dbReference>
<dbReference type="PANTHER" id="PTHR43304">
    <property type="entry name" value="PHYTOCHROME-LIKE PROTEIN CPH1"/>
    <property type="match status" value="1"/>
</dbReference>
<feature type="domain" description="PAC" evidence="8">
    <location>
        <begin position="218"/>
        <end position="269"/>
    </location>
</feature>
<dbReference type="PROSITE" id="PS50112">
    <property type="entry name" value="PAS"/>
    <property type="match status" value="3"/>
</dbReference>
<evidence type="ECO:0000256" key="2">
    <source>
        <dbReference type="ARBA" id="ARBA00012438"/>
    </source>
</evidence>
<keyword evidence="5 9" id="KW-0418">Kinase</keyword>
<comment type="caution">
    <text evidence="9">The sequence shown here is derived from an EMBL/GenBank/DDBJ whole genome shotgun (WGS) entry which is preliminary data.</text>
</comment>
<evidence type="ECO:0000256" key="3">
    <source>
        <dbReference type="ARBA" id="ARBA00022553"/>
    </source>
</evidence>
<dbReference type="InterPro" id="IPR003594">
    <property type="entry name" value="HATPase_dom"/>
</dbReference>
<dbReference type="InterPro" id="IPR001610">
    <property type="entry name" value="PAC"/>
</dbReference>
<evidence type="ECO:0000259" key="6">
    <source>
        <dbReference type="PROSITE" id="PS50109"/>
    </source>
</evidence>
<dbReference type="InterPro" id="IPR035965">
    <property type="entry name" value="PAS-like_dom_sf"/>
</dbReference>
<dbReference type="Proteomes" id="UP000321367">
    <property type="component" value="Unassembled WGS sequence"/>
</dbReference>
<dbReference type="Pfam" id="PF02518">
    <property type="entry name" value="HATPase_c"/>
    <property type="match status" value="1"/>
</dbReference>
<dbReference type="OrthoDB" id="5522855at2"/>
<dbReference type="RefSeq" id="WP_146928050.1">
    <property type="nucleotide sequence ID" value="NZ_CBCSHZ010000002.1"/>
</dbReference>
<sequence>MTYHQKIFKNMPFPCLLFERREGDFVIKEPNTQFCKITNSNEEELKGKLIEEVFPQNSFSLGLNELVESFKIAFTSQEPHKIDVLRYDLYDKQNDSYQEKYWEIENIPLLDENFESEYILNVVKDITFEVLESERCDVLQYNLDTKTENHEEFIERITDGLFSLDLEGNFVSLNKGFIDIAEIPESELLKMNFLPFCGQDHREIIVKKFNVAIGGKNQKFEANFISGKGRNMVLEISLVPLKNDGRITGLYGIAKDISRLKESENALLQSERKFKALVQQGSDLIGILDLEGKYKFVSETSYPVLGFTQEELIGKTAFDFIHPGDKERVINQFSELELKKQIEIQPFRFKSAKGEWRWIETKATNLANDPSVDGIVTNSRDVTEHINSQKAIKESEERYRSFFENSIDAVMVTIPDGSILAANPSACKMFQRTEEELCLLGRSAVTDPMDPRLAEALKLRRETGTASMELTFVRKDGSKFPGEITSSIFKDANGNPRSSLILRDVTERKLTENNLLKLNKELKNYTKELFAANEGLEQFSYIVSHNLRAPIANIIGVADLLEKSNQPEEIRKQLLKEIFNNIGRLDNVMQDLNETLKLNAELSKKRESVNLESLTQNIIASNQNLIDKENVSIITDFGAIDKVYTVKSYLYNAFFNLISNSIKYRKPEVSPVIEIKTERLDDQVIIHFKDNGLGIDLEKKRDQIFGFYKRFHNHVEGRGLGLFMVKSQLVMLGGQIKVKSSLGHGTEFTIYLQYNN</sequence>
<evidence type="ECO:0000259" key="7">
    <source>
        <dbReference type="PROSITE" id="PS50112"/>
    </source>
</evidence>